<feature type="transmembrane region" description="Helical" evidence="1">
    <location>
        <begin position="52"/>
        <end position="72"/>
    </location>
</feature>
<dbReference type="AlphaFoldDB" id="A0A3N2CY12"/>
<dbReference type="EMBL" id="RKHO01000001">
    <property type="protein sequence ID" value="ROR92421.1"/>
    <property type="molecule type" value="Genomic_DNA"/>
</dbReference>
<keyword evidence="3" id="KW-1185">Reference proteome</keyword>
<feature type="transmembrane region" description="Helical" evidence="1">
    <location>
        <begin position="26"/>
        <end position="46"/>
    </location>
</feature>
<keyword evidence="1" id="KW-0472">Membrane</keyword>
<comment type="caution">
    <text evidence="2">The sequence shown here is derived from an EMBL/GenBank/DDBJ whole genome shotgun (WGS) entry which is preliminary data.</text>
</comment>
<protein>
    <submittedName>
        <fullName evidence="2">Uncharacterized protein</fullName>
    </submittedName>
</protein>
<dbReference type="Proteomes" id="UP000281738">
    <property type="component" value="Unassembled WGS sequence"/>
</dbReference>
<gene>
    <name evidence="2" type="ORF">EDD33_3311</name>
</gene>
<evidence type="ECO:0000313" key="3">
    <source>
        <dbReference type="Proteomes" id="UP000281738"/>
    </source>
</evidence>
<name>A0A3N2CY12_9ACTN</name>
<evidence type="ECO:0000313" key="2">
    <source>
        <dbReference type="EMBL" id="ROR92421.1"/>
    </source>
</evidence>
<proteinExistence type="predicted"/>
<keyword evidence="1" id="KW-1133">Transmembrane helix</keyword>
<keyword evidence="1" id="KW-0812">Transmembrane</keyword>
<dbReference type="RefSeq" id="WP_123392065.1">
    <property type="nucleotide sequence ID" value="NZ_RKHO01000001.1"/>
</dbReference>
<evidence type="ECO:0000256" key="1">
    <source>
        <dbReference type="SAM" id="Phobius"/>
    </source>
</evidence>
<accession>A0A3N2CY12</accession>
<reference evidence="2 3" key="1">
    <citation type="submission" date="2018-11" db="EMBL/GenBank/DDBJ databases">
        <title>Sequencing the genomes of 1000 actinobacteria strains.</title>
        <authorList>
            <person name="Klenk H.-P."/>
        </authorList>
    </citation>
    <scope>NUCLEOTIDE SEQUENCE [LARGE SCALE GENOMIC DNA]</scope>
    <source>
        <strain evidence="2 3">DSM 12652</strain>
    </source>
</reference>
<sequence>MTTVPQSPVPVRYGLASRDRERRWTVIVDVVLVTAVLGWFALLAVGGLHATVTVVAGVVLTAMVVHRVLILLERHRSSRGPRSSM</sequence>
<organism evidence="2 3">
    <name type="scientific">Nocardioides aurantiacus</name>
    <dbReference type="NCBI Taxonomy" id="86796"/>
    <lineage>
        <taxon>Bacteria</taxon>
        <taxon>Bacillati</taxon>
        <taxon>Actinomycetota</taxon>
        <taxon>Actinomycetes</taxon>
        <taxon>Propionibacteriales</taxon>
        <taxon>Nocardioidaceae</taxon>
        <taxon>Nocardioides</taxon>
    </lineage>
</organism>